<dbReference type="SUPFAM" id="SSF50370">
    <property type="entry name" value="Ricin B-like lectins"/>
    <property type="match status" value="2"/>
</dbReference>
<keyword evidence="1" id="KW-0732">Signal</keyword>
<reference evidence="2 3" key="1">
    <citation type="submission" date="2014-12" db="EMBL/GenBank/DDBJ databases">
        <title>Draft genome sequence of Cohnella kolymensis strain B-2846.</title>
        <authorList>
            <person name="Karlyshev A.V."/>
            <person name="Kudryashova E.B."/>
        </authorList>
    </citation>
    <scope>NUCLEOTIDE SEQUENCE [LARGE SCALE GENOMIC DNA]</scope>
    <source>
        <strain evidence="2 3">VKM B-2846</strain>
    </source>
</reference>
<dbReference type="Proteomes" id="UP000054526">
    <property type="component" value="Unassembled WGS sequence"/>
</dbReference>
<protein>
    <recommendedName>
        <fullName evidence="4">Ricin B lectin domain-containing protein</fullName>
    </recommendedName>
</protein>
<name>A0ABR5A742_9BACL</name>
<sequence>MLRIRRLLLFCLMIIVALPSISVFAGPEEAGAGQASDSTGEFVRIKNQWKGTYLYETEGKVRYGFPAINDVSAQWQIEEHNGYKRIKNRATGHYLHMQNEIEPEHITDPAESTAVEEGWTSDRWTIQDAAGQPSYVNVTSVDYPGRLLNVQVQNGYAQVNNWAQPGWGSALWLLEPASEQEPVRLVNSWKGTALYEEAGTVKDGSPAVNDPASHWYIEEWNGNKRIKNRATGHYLHMQNVIAPERMTDPAESSVVEDSWTSAQWRIQDAAGNPGHVNIVSVDYPDRLLNVQLQNGFAQVNNWAQRAGAARYGNLLRLETRGLSV</sequence>
<organism evidence="2 3">
    <name type="scientific">Cohnella kolymensis</name>
    <dbReference type="NCBI Taxonomy" id="1590652"/>
    <lineage>
        <taxon>Bacteria</taxon>
        <taxon>Bacillati</taxon>
        <taxon>Bacillota</taxon>
        <taxon>Bacilli</taxon>
        <taxon>Bacillales</taxon>
        <taxon>Paenibacillaceae</taxon>
        <taxon>Cohnella</taxon>
    </lineage>
</organism>
<dbReference type="EMBL" id="JXAL01000008">
    <property type="protein sequence ID" value="KIL36468.1"/>
    <property type="molecule type" value="Genomic_DNA"/>
</dbReference>
<dbReference type="InterPro" id="IPR035992">
    <property type="entry name" value="Ricin_B-like_lectins"/>
</dbReference>
<evidence type="ECO:0000313" key="3">
    <source>
        <dbReference type="Proteomes" id="UP000054526"/>
    </source>
</evidence>
<dbReference type="Gene3D" id="2.80.10.50">
    <property type="match status" value="2"/>
</dbReference>
<keyword evidence="3" id="KW-1185">Reference proteome</keyword>
<evidence type="ECO:0000256" key="1">
    <source>
        <dbReference type="SAM" id="SignalP"/>
    </source>
</evidence>
<feature type="signal peptide" evidence="1">
    <location>
        <begin position="1"/>
        <end position="25"/>
    </location>
</feature>
<feature type="chain" id="PRO_5046146285" description="Ricin B lectin domain-containing protein" evidence="1">
    <location>
        <begin position="26"/>
        <end position="324"/>
    </location>
</feature>
<evidence type="ECO:0008006" key="4">
    <source>
        <dbReference type="Google" id="ProtNLM"/>
    </source>
</evidence>
<accession>A0ABR5A742</accession>
<gene>
    <name evidence="2" type="ORF">SD71_07635</name>
</gene>
<proteinExistence type="predicted"/>
<evidence type="ECO:0000313" key="2">
    <source>
        <dbReference type="EMBL" id="KIL36468.1"/>
    </source>
</evidence>
<dbReference type="RefSeq" id="WP_041061763.1">
    <property type="nucleotide sequence ID" value="NZ_JXAL01000008.1"/>
</dbReference>
<dbReference type="CDD" id="cd23432">
    <property type="entry name" value="beta-trefoil_Ricin_EndoBetaGal-like"/>
    <property type="match status" value="2"/>
</dbReference>
<comment type="caution">
    <text evidence="2">The sequence shown here is derived from an EMBL/GenBank/DDBJ whole genome shotgun (WGS) entry which is preliminary data.</text>
</comment>